<dbReference type="PROSITE" id="PS51257">
    <property type="entry name" value="PROKAR_LIPOPROTEIN"/>
    <property type="match status" value="1"/>
</dbReference>
<feature type="signal peptide" evidence="1">
    <location>
        <begin position="1"/>
        <end position="24"/>
    </location>
</feature>
<keyword evidence="3" id="KW-1185">Reference proteome</keyword>
<keyword evidence="1" id="KW-0732">Signal</keyword>
<organism evidence="2 3">
    <name type="scientific">Streptomyces klenkii</name>
    <dbReference type="NCBI Taxonomy" id="1420899"/>
    <lineage>
        <taxon>Bacteria</taxon>
        <taxon>Bacillati</taxon>
        <taxon>Actinomycetota</taxon>
        <taxon>Actinomycetes</taxon>
        <taxon>Kitasatosporales</taxon>
        <taxon>Streptomycetaceae</taxon>
        <taxon>Streptomyces</taxon>
    </lineage>
</organism>
<dbReference type="InterPro" id="IPR036514">
    <property type="entry name" value="SGNH_hydro_sf"/>
</dbReference>
<dbReference type="CDD" id="cd01832">
    <property type="entry name" value="SGNH_hydrolase_like_1"/>
    <property type="match status" value="1"/>
</dbReference>
<dbReference type="AlphaFoldDB" id="A0A3B0BTM7"/>
<accession>A0A3B0BTM7</accession>
<evidence type="ECO:0000313" key="3">
    <source>
        <dbReference type="Proteomes" id="UP000270343"/>
    </source>
</evidence>
<keyword evidence="2" id="KW-0378">Hydrolase</keyword>
<dbReference type="OrthoDB" id="5561551at2"/>
<comment type="caution">
    <text evidence="2">The sequence shown here is derived from an EMBL/GenBank/DDBJ whole genome shotgun (WGS) entry which is preliminary data.</text>
</comment>
<dbReference type="PANTHER" id="PTHR21325">
    <property type="entry name" value="PHOSPHOLIPASE B, PLB1"/>
    <property type="match status" value="1"/>
</dbReference>
<feature type="chain" id="PRO_5039387055" evidence="1">
    <location>
        <begin position="25"/>
        <end position="297"/>
    </location>
</feature>
<proteinExistence type="predicted"/>
<dbReference type="PANTHER" id="PTHR21325:SF31">
    <property type="entry name" value="GH22081P-RELATED"/>
    <property type="match status" value="1"/>
</dbReference>
<dbReference type="SUPFAM" id="SSF52266">
    <property type="entry name" value="SGNH hydrolase"/>
    <property type="match status" value="1"/>
</dbReference>
<reference evidence="2 3" key="1">
    <citation type="journal article" date="2015" name="Antonie Van Leeuwenhoek">
        <title>Streptomyces klenkii sp. nov., isolated from deep marine sediment.</title>
        <authorList>
            <person name="Veyisoglu A."/>
            <person name="Sahin N."/>
        </authorList>
    </citation>
    <scope>NUCLEOTIDE SEQUENCE [LARGE SCALE GENOMIC DNA]</scope>
    <source>
        <strain evidence="2 3">KCTC 29202</strain>
    </source>
</reference>
<protein>
    <submittedName>
        <fullName evidence="2">SGNH/GDSL hydrolase family protein</fullName>
    </submittedName>
</protein>
<sequence length="297" mass="31665">MHRSTGRKARGAARAAVAAATAFSAALLVTGCDSGKEDASAGKPSARPAAAPAWNTHPASIASLGDSITRGFDACAILKDCPEVSWATGTKVDSLARRLLATPTTSSWNYARTGARMTDLPGQMQSAVAQKPQLVTVLLGANDACRDNVADMTPVSAFRSDFESSVKELRTALPKSQLYVAGVPDLQRLWSQGRTNSYAKTVWNLGICPSMLKDAQSADPAAEQRRAQVVKRVGEYNAVLKDVCRRDALCRFDGSVSAYAFTGEALSKWDWFHPSTQGQGELAALAYRTVTAEKHPS</sequence>
<dbReference type="RefSeq" id="WP_120754470.1">
    <property type="nucleotide sequence ID" value="NZ_RBAM01000003.1"/>
</dbReference>
<dbReference type="Pfam" id="PF00657">
    <property type="entry name" value="Lipase_GDSL"/>
    <property type="match status" value="1"/>
</dbReference>
<dbReference type="InterPro" id="IPR038885">
    <property type="entry name" value="PLB1"/>
</dbReference>
<evidence type="ECO:0000313" key="2">
    <source>
        <dbReference type="EMBL" id="RKN75609.1"/>
    </source>
</evidence>
<dbReference type="EMBL" id="RBAM01000003">
    <property type="protein sequence ID" value="RKN75609.1"/>
    <property type="molecule type" value="Genomic_DNA"/>
</dbReference>
<evidence type="ECO:0000256" key="1">
    <source>
        <dbReference type="SAM" id="SignalP"/>
    </source>
</evidence>
<dbReference type="InterPro" id="IPR001087">
    <property type="entry name" value="GDSL"/>
</dbReference>
<name>A0A3B0BTM7_9ACTN</name>
<dbReference type="Proteomes" id="UP000270343">
    <property type="component" value="Unassembled WGS sequence"/>
</dbReference>
<dbReference type="GO" id="GO:0004620">
    <property type="term" value="F:phospholipase activity"/>
    <property type="evidence" value="ECO:0007669"/>
    <property type="project" value="InterPro"/>
</dbReference>
<gene>
    <name evidence="2" type="ORF">D7231_09350</name>
</gene>
<dbReference type="Gene3D" id="3.40.50.1110">
    <property type="entry name" value="SGNH hydrolase"/>
    <property type="match status" value="1"/>
</dbReference>